<proteinExistence type="predicted"/>
<protein>
    <submittedName>
        <fullName evidence="3">Uncharacterized protein</fullName>
    </submittedName>
</protein>
<sequence>MLSTVKPFQIFYNEIWVRIMLKISTNICIFMQIKTYFNSNLKTKPHRRKTHIVITAKPLEELSSPHANNALNVTNKQHQQRVQYDDDDDDDDDDCFTTPIQVDNSQFMLLVLTI</sequence>
<feature type="region of interest" description="Disordered" evidence="1">
    <location>
        <begin position="70"/>
        <end position="92"/>
    </location>
</feature>
<accession>A0A1B0B1G2</accession>
<feature type="compositionally biased region" description="Polar residues" evidence="1">
    <location>
        <begin position="70"/>
        <end position="82"/>
    </location>
</feature>
<dbReference type="EnsemblMetazoa" id="GPPI015722-RA">
    <property type="protein sequence ID" value="GPPI015722-PA"/>
    <property type="gene ID" value="GPPI015722"/>
</dbReference>
<dbReference type="Proteomes" id="UP000092460">
    <property type="component" value="Unassembled WGS sequence"/>
</dbReference>
<evidence type="ECO:0000313" key="3">
    <source>
        <dbReference type="EnsemblMetazoa" id="GPPI015722-PA"/>
    </source>
</evidence>
<keyword evidence="2" id="KW-1133">Transmembrane helix</keyword>
<reference evidence="4" key="1">
    <citation type="submission" date="2015-01" db="EMBL/GenBank/DDBJ databases">
        <authorList>
            <person name="Aksoy S."/>
            <person name="Warren W."/>
            <person name="Wilson R.K."/>
        </authorList>
    </citation>
    <scope>NUCLEOTIDE SEQUENCE [LARGE SCALE GENOMIC DNA]</scope>
    <source>
        <strain evidence="4">IAEA</strain>
    </source>
</reference>
<organism evidence="3 4">
    <name type="scientific">Glossina palpalis gambiensis</name>
    <dbReference type="NCBI Taxonomy" id="67801"/>
    <lineage>
        <taxon>Eukaryota</taxon>
        <taxon>Metazoa</taxon>
        <taxon>Ecdysozoa</taxon>
        <taxon>Arthropoda</taxon>
        <taxon>Hexapoda</taxon>
        <taxon>Insecta</taxon>
        <taxon>Pterygota</taxon>
        <taxon>Neoptera</taxon>
        <taxon>Endopterygota</taxon>
        <taxon>Diptera</taxon>
        <taxon>Brachycera</taxon>
        <taxon>Muscomorpha</taxon>
        <taxon>Hippoboscoidea</taxon>
        <taxon>Glossinidae</taxon>
        <taxon>Glossina</taxon>
    </lineage>
</organism>
<keyword evidence="4" id="KW-1185">Reference proteome</keyword>
<dbReference type="VEuPathDB" id="VectorBase:GPPI015722"/>
<keyword evidence="2" id="KW-0812">Transmembrane</keyword>
<feature type="transmembrane region" description="Helical" evidence="2">
    <location>
        <begin position="15"/>
        <end position="37"/>
    </location>
</feature>
<evidence type="ECO:0000313" key="4">
    <source>
        <dbReference type="Proteomes" id="UP000092460"/>
    </source>
</evidence>
<evidence type="ECO:0000256" key="2">
    <source>
        <dbReference type="SAM" id="Phobius"/>
    </source>
</evidence>
<dbReference type="AlphaFoldDB" id="A0A1B0B1G2"/>
<name>A0A1B0B1G2_9MUSC</name>
<reference evidence="3" key="2">
    <citation type="submission" date="2020-05" db="UniProtKB">
        <authorList>
            <consortium name="EnsemblMetazoa"/>
        </authorList>
    </citation>
    <scope>IDENTIFICATION</scope>
    <source>
        <strain evidence="3">IAEA</strain>
    </source>
</reference>
<evidence type="ECO:0000256" key="1">
    <source>
        <dbReference type="SAM" id="MobiDB-lite"/>
    </source>
</evidence>
<dbReference type="EMBL" id="JXJN01007128">
    <property type="status" value="NOT_ANNOTATED_CDS"/>
    <property type="molecule type" value="Genomic_DNA"/>
</dbReference>
<keyword evidence="2" id="KW-0472">Membrane</keyword>